<evidence type="ECO:0000256" key="2">
    <source>
        <dbReference type="ARBA" id="ARBA00022898"/>
    </source>
</evidence>
<keyword evidence="9" id="KW-1185">Reference proteome</keyword>
<dbReference type="PANTHER" id="PTHR46577:SF1">
    <property type="entry name" value="HTH-TYPE TRANSCRIPTIONAL REGULATORY PROTEIN GABR"/>
    <property type="match status" value="1"/>
</dbReference>
<keyword evidence="2" id="KW-0663">Pyridoxal phosphate</keyword>
<evidence type="ECO:0000256" key="4">
    <source>
        <dbReference type="ARBA" id="ARBA00023125"/>
    </source>
</evidence>
<dbReference type="InterPro" id="IPR051446">
    <property type="entry name" value="HTH_trans_reg/aminotransferase"/>
</dbReference>
<keyword evidence="4" id="KW-0238">DNA-binding</keyword>
<dbReference type="InterPro" id="IPR015422">
    <property type="entry name" value="PyrdxlP-dep_Trfase_small"/>
</dbReference>
<dbReference type="Gene3D" id="3.40.640.10">
    <property type="entry name" value="Type I PLP-dependent aspartate aminotransferase-like (Major domain)"/>
    <property type="match status" value="1"/>
</dbReference>
<evidence type="ECO:0000313" key="8">
    <source>
        <dbReference type="EMBL" id="RUQ81697.1"/>
    </source>
</evidence>
<keyword evidence="8" id="KW-0808">Transferase</keyword>
<dbReference type="Gene3D" id="1.10.10.10">
    <property type="entry name" value="Winged helix-like DNA-binding domain superfamily/Winged helix DNA-binding domain"/>
    <property type="match status" value="1"/>
</dbReference>
<keyword evidence="3" id="KW-0805">Transcription regulation</keyword>
<feature type="compositionally biased region" description="Basic and acidic residues" evidence="6">
    <location>
        <begin position="7"/>
        <end position="29"/>
    </location>
</feature>
<dbReference type="InterPro" id="IPR036390">
    <property type="entry name" value="WH_DNA-bd_sf"/>
</dbReference>
<dbReference type="InterPro" id="IPR004839">
    <property type="entry name" value="Aminotransferase_I/II_large"/>
</dbReference>
<accession>A0ABY0C3P6</accession>
<reference evidence="8 9" key="1">
    <citation type="submission" date="2018-12" db="EMBL/GenBank/DDBJ databases">
        <authorList>
            <person name="hu s."/>
            <person name="Xu Y."/>
            <person name="Xu B."/>
            <person name="Li F."/>
        </authorList>
    </citation>
    <scope>NUCLEOTIDE SEQUENCE [LARGE SCALE GENOMIC DNA]</scope>
    <source>
        <strain evidence="8 9">KSW2-17</strain>
    </source>
</reference>
<gene>
    <name evidence="8" type="ORF">ELQ93_17950</name>
</gene>
<proteinExistence type="inferred from homology"/>
<dbReference type="Proteomes" id="UP000268291">
    <property type="component" value="Unassembled WGS sequence"/>
</dbReference>
<organism evidence="8 9">
    <name type="scientific">Labedella gwakjiensis</name>
    <dbReference type="NCBI Taxonomy" id="390269"/>
    <lineage>
        <taxon>Bacteria</taxon>
        <taxon>Bacillati</taxon>
        <taxon>Actinomycetota</taxon>
        <taxon>Actinomycetes</taxon>
        <taxon>Micrococcales</taxon>
        <taxon>Microbacteriaceae</taxon>
        <taxon>Labedella</taxon>
    </lineage>
</organism>
<dbReference type="SMART" id="SM00345">
    <property type="entry name" value="HTH_GNTR"/>
    <property type="match status" value="1"/>
</dbReference>
<keyword evidence="8" id="KW-0032">Aminotransferase</keyword>
<evidence type="ECO:0000259" key="7">
    <source>
        <dbReference type="PROSITE" id="PS50949"/>
    </source>
</evidence>
<dbReference type="InterPro" id="IPR000524">
    <property type="entry name" value="Tscrpt_reg_HTH_GntR"/>
</dbReference>
<name>A0ABY0C3P6_9MICO</name>
<dbReference type="PANTHER" id="PTHR46577">
    <property type="entry name" value="HTH-TYPE TRANSCRIPTIONAL REGULATORY PROTEIN GABR"/>
    <property type="match status" value="1"/>
</dbReference>
<dbReference type="InterPro" id="IPR015421">
    <property type="entry name" value="PyrdxlP-dep_Trfase_major"/>
</dbReference>
<dbReference type="Gene3D" id="3.90.1150.10">
    <property type="entry name" value="Aspartate Aminotransferase, domain 1"/>
    <property type="match status" value="1"/>
</dbReference>
<evidence type="ECO:0000256" key="5">
    <source>
        <dbReference type="ARBA" id="ARBA00023163"/>
    </source>
</evidence>
<dbReference type="Pfam" id="PF00392">
    <property type="entry name" value="GntR"/>
    <property type="match status" value="1"/>
</dbReference>
<evidence type="ECO:0000256" key="3">
    <source>
        <dbReference type="ARBA" id="ARBA00023015"/>
    </source>
</evidence>
<dbReference type="InterPro" id="IPR036388">
    <property type="entry name" value="WH-like_DNA-bd_sf"/>
</dbReference>
<dbReference type="SUPFAM" id="SSF53383">
    <property type="entry name" value="PLP-dependent transferases"/>
    <property type="match status" value="1"/>
</dbReference>
<dbReference type="CDD" id="cd00609">
    <property type="entry name" value="AAT_like"/>
    <property type="match status" value="1"/>
</dbReference>
<dbReference type="PROSITE" id="PS50949">
    <property type="entry name" value="HTH_GNTR"/>
    <property type="match status" value="1"/>
</dbReference>
<evidence type="ECO:0000256" key="1">
    <source>
        <dbReference type="ARBA" id="ARBA00005384"/>
    </source>
</evidence>
<feature type="region of interest" description="Disordered" evidence="6">
    <location>
        <begin position="1"/>
        <end position="103"/>
    </location>
</feature>
<feature type="compositionally biased region" description="Basic residues" evidence="6">
    <location>
        <begin position="30"/>
        <end position="39"/>
    </location>
</feature>
<protein>
    <submittedName>
        <fullName evidence="8">Aminotransferase class I/II-fold pyridoxal phosphate-dependent enzyme</fullName>
    </submittedName>
</protein>
<evidence type="ECO:0000313" key="9">
    <source>
        <dbReference type="Proteomes" id="UP000268291"/>
    </source>
</evidence>
<dbReference type="GO" id="GO:0008483">
    <property type="term" value="F:transaminase activity"/>
    <property type="evidence" value="ECO:0007669"/>
    <property type="project" value="UniProtKB-KW"/>
</dbReference>
<evidence type="ECO:0000256" key="6">
    <source>
        <dbReference type="SAM" id="MobiDB-lite"/>
    </source>
</evidence>
<dbReference type="EMBL" id="RZGY01000007">
    <property type="protein sequence ID" value="RUQ81697.1"/>
    <property type="molecule type" value="Genomic_DNA"/>
</dbReference>
<dbReference type="SUPFAM" id="SSF46785">
    <property type="entry name" value="Winged helix' DNA-binding domain"/>
    <property type="match status" value="1"/>
</dbReference>
<keyword evidence="5" id="KW-0804">Transcription</keyword>
<dbReference type="Pfam" id="PF00155">
    <property type="entry name" value="Aminotran_1_2"/>
    <property type="match status" value="1"/>
</dbReference>
<comment type="similarity">
    <text evidence="1">In the C-terminal section; belongs to the class-I pyridoxal-phosphate-dependent aminotransferase family.</text>
</comment>
<comment type="caution">
    <text evidence="8">The sequence shown here is derived from an EMBL/GenBank/DDBJ whole genome shotgun (WGS) entry which is preliminary data.</text>
</comment>
<feature type="domain" description="HTH gntR-type" evidence="7">
    <location>
        <begin position="113"/>
        <end position="181"/>
    </location>
</feature>
<sequence>MAHPVRRPGDREHGLPPRGRADGRTPDRALRRRRARRGRPIGARIGGGCARVQPLPFPARRRAPRFPAPRAASVHRLHDGSGADRLTVSADAGRPAAPPNTLPPWAEASRVLDVSSRGIASYVAELIRTGRIAHGDVLPQVRILARELRVSPATVSAAWGLLKKRGLLVGTGKSGIRVASAVGFVQGLEVYATMPGTNDLRLIYPDPELLPALDQALIGAARQPNLNEYYDSAILPGLQEAIEPSWPTTADGFAVANGGADAVWSVLQSNSVPGDRVVVESPTQPQLVSLMLDLGLTLVPVPYGDEGLDIRAFREALATRPVAVFFQPRAHVPTGRSTSRERAREIAAALRGPHRPLVIEYDDLGALTRAPHHSVAEHLPEQTVVIRSYEKSYGPDLRLAVIGASASVIRNTHSQIRLTRQWTSRILQSALQWMLQDDGTAAVIDTARRTYAERLDTFVGLLRDRGIPVSARDGFCVWVPVLDEVAATTELAARGVVVLRGSSSFPGDGTPHVRVATSRLTVEAMPQLADLIASAAGRFS</sequence>
<dbReference type="InterPro" id="IPR015424">
    <property type="entry name" value="PyrdxlP-dep_Trfase"/>
</dbReference>